<dbReference type="SUPFAM" id="SSF48557">
    <property type="entry name" value="L-aspartase-like"/>
    <property type="match status" value="1"/>
</dbReference>
<evidence type="ECO:0000256" key="8">
    <source>
        <dbReference type="RuleBase" id="RU004479"/>
    </source>
</evidence>
<comment type="catalytic activity">
    <reaction evidence="5 6 8">
        <text>L-histidine = trans-urocanate + NH4(+)</text>
        <dbReference type="Rhea" id="RHEA:21232"/>
        <dbReference type="ChEBI" id="CHEBI:17771"/>
        <dbReference type="ChEBI" id="CHEBI:28938"/>
        <dbReference type="ChEBI" id="CHEBI:57595"/>
        <dbReference type="EC" id="4.3.1.3"/>
    </reaction>
</comment>
<dbReference type="NCBIfam" id="TIGR01225">
    <property type="entry name" value="hutH"/>
    <property type="match status" value="1"/>
</dbReference>
<evidence type="ECO:0000256" key="9">
    <source>
        <dbReference type="RuleBase" id="RU004480"/>
    </source>
</evidence>
<evidence type="ECO:0000256" key="7">
    <source>
        <dbReference type="RuleBase" id="RU003954"/>
    </source>
</evidence>
<sequence length="509" mass="54332">MAIEGVWPVDGQTLTPKTVYQVAVDNLPVILSSEVAHSMAASRRMVERYLDEERIVYGITTGFGRFSDVVIPDDLRQLLQLNLLRSHAAGVGSPFDPSIARAMVLLRANALAKGYSGIRIEVVETLLAMLNRGVTPIIPSQGSVGASGDLAPLAHLALVLVGEGQAWFDGAQMSAVEALSRAGLAPLVLQAKEGLALINGTQAMGAMGALAVYQAELLADWADILGSLTTEVLRGIPMAFSEAVARVRPHPGIAVCAENLRRLTDGSRLTTLPGELRVQDAYSIRCMPQVHGASRDGLRHVAEVVTREINSATDNPLLFEDLDLAISAGNFHGQPIALVLDYLAIILAEWASISERRIERMVNPALSGLPAFLVAQGGINSGLMLAQYTAASLVSENKVLAHPSSVDSIPTSANQEDHVSMGTTAGRKALQVLENLQTVLAIEAICGAQAADLLGPHLLSPRGKQVYDFVRQRVLPWEHDRILAPDIAVMKESLGTAQARALVESLLDY</sequence>
<keyword evidence="6" id="KW-0963">Cytoplasm</keyword>
<dbReference type="GO" id="GO:0005737">
    <property type="term" value="C:cytoplasm"/>
    <property type="evidence" value="ECO:0007669"/>
    <property type="project" value="UniProtKB-SubCell"/>
</dbReference>
<dbReference type="PROSITE" id="PS00488">
    <property type="entry name" value="PAL_HISTIDASE"/>
    <property type="match status" value="1"/>
</dbReference>
<evidence type="ECO:0000256" key="4">
    <source>
        <dbReference type="ARBA" id="ARBA00023239"/>
    </source>
</evidence>
<dbReference type="EC" id="4.3.1.3" evidence="2 6"/>
<comment type="similarity">
    <text evidence="6 7">Belongs to the PAL/histidase family.</text>
</comment>
<gene>
    <name evidence="6 10" type="primary">hutH</name>
    <name evidence="10" type="ORF">C7B46_16610</name>
</gene>
<comment type="pathway">
    <text evidence="1 6 8">Amino-acid degradation; L-histidine degradation into L-glutamate; N-formimidoyl-L-glutamate from L-histidine: step 1/3.</text>
</comment>
<dbReference type="InterPro" id="IPR005921">
    <property type="entry name" value="HutH"/>
</dbReference>
<dbReference type="Pfam" id="PF00221">
    <property type="entry name" value="Lyase_aromatic"/>
    <property type="match status" value="1"/>
</dbReference>
<evidence type="ECO:0000256" key="1">
    <source>
        <dbReference type="ARBA" id="ARBA00005113"/>
    </source>
</evidence>
<feature type="modified residue" description="2,3-didehydroalanine (Ser)" evidence="6">
    <location>
        <position position="147"/>
    </location>
</feature>
<dbReference type="FunFam" id="1.20.200.10:FF:000003">
    <property type="entry name" value="Histidine ammonia-lyase"/>
    <property type="match status" value="1"/>
</dbReference>
<dbReference type="InterPro" id="IPR022313">
    <property type="entry name" value="Phe/His_NH3-lyase_AS"/>
</dbReference>
<dbReference type="GO" id="GO:0019557">
    <property type="term" value="P:L-histidine catabolic process to glutamate and formate"/>
    <property type="evidence" value="ECO:0007669"/>
    <property type="project" value="UniProtKB-UniPathway"/>
</dbReference>
<feature type="cross-link" description="5-imidazolinone (Ala-Gly)" evidence="6">
    <location>
        <begin position="146"/>
        <end position="148"/>
    </location>
</feature>
<dbReference type="Gene3D" id="1.10.275.10">
    <property type="entry name" value="Fumarase/aspartase (N-terminal domain)"/>
    <property type="match status" value="1"/>
</dbReference>
<dbReference type="Gene3D" id="1.20.200.10">
    <property type="entry name" value="Fumarase/aspartase (Central domain)"/>
    <property type="match status" value="1"/>
</dbReference>
<organism evidence="10 11">
    <name type="scientific">Sulfobacillus benefaciens</name>
    <dbReference type="NCBI Taxonomy" id="453960"/>
    <lineage>
        <taxon>Bacteria</taxon>
        <taxon>Bacillati</taxon>
        <taxon>Bacillota</taxon>
        <taxon>Clostridia</taxon>
        <taxon>Eubacteriales</taxon>
        <taxon>Clostridiales Family XVII. Incertae Sedis</taxon>
        <taxon>Sulfobacillus</taxon>
    </lineage>
</organism>
<dbReference type="EMBL" id="PXYW01000060">
    <property type="protein sequence ID" value="PSR31621.1"/>
    <property type="molecule type" value="Genomic_DNA"/>
</dbReference>
<dbReference type="PANTHER" id="PTHR10362">
    <property type="entry name" value="HISTIDINE AMMONIA-LYASE"/>
    <property type="match status" value="1"/>
</dbReference>
<protein>
    <recommendedName>
        <fullName evidence="2 6">Histidine ammonia-lyase</fullName>
        <shortName evidence="6">Histidase</shortName>
        <ecNumber evidence="2 6">4.3.1.3</ecNumber>
    </recommendedName>
</protein>
<dbReference type="NCBIfam" id="NF006871">
    <property type="entry name" value="PRK09367.1"/>
    <property type="match status" value="1"/>
</dbReference>
<evidence type="ECO:0000256" key="5">
    <source>
        <dbReference type="ARBA" id="ARBA00049269"/>
    </source>
</evidence>
<dbReference type="GO" id="GO:0019556">
    <property type="term" value="P:L-histidine catabolic process to glutamate and formamide"/>
    <property type="evidence" value="ECO:0007669"/>
    <property type="project" value="UniProtKB-UniPathway"/>
</dbReference>
<comment type="caution">
    <text evidence="10">The sequence shown here is derived from an EMBL/GenBank/DDBJ whole genome shotgun (WGS) entry which is preliminary data.</text>
</comment>
<evidence type="ECO:0000256" key="3">
    <source>
        <dbReference type="ARBA" id="ARBA00022808"/>
    </source>
</evidence>
<dbReference type="FunFam" id="1.10.275.10:FF:000005">
    <property type="entry name" value="Histidine ammonia-lyase"/>
    <property type="match status" value="1"/>
</dbReference>
<reference evidence="10 11" key="1">
    <citation type="journal article" date="2014" name="BMC Genomics">
        <title>Comparison of environmental and isolate Sulfobacillus genomes reveals diverse carbon, sulfur, nitrogen, and hydrogen metabolisms.</title>
        <authorList>
            <person name="Justice N.B."/>
            <person name="Norman A."/>
            <person name="Brown C.T."/>
            <person name="Singh A."/>
            <person name="Thomas B.C."/>
            <person name="Banfield J.F."/>
        </authorList>
    </citation>
    <scope>NUCLEOTIDE SEQUENCE [LARGE SCALE GENOMIC DNA]</scope>
    <source>
        <strain evidence="10">AMDSBA4</strain>
    </source>
</reference>
<evidence type="ECO:0000256" key="6">
    <source>
        <dbReference type="HAMAP-Rule" id="MF_00229"/>
    </source>
</evidence>
<dbReference type="AlphaFoldDB" id="A0A2T2XAT5"/>
<proteinExistence type="inferred from homology"/>
<dbReference type="GO" id="GO:0004397">
    <property type="term" value="F:histidine ammonia-lyase activity"/>
    <property type="evidence" value="ECO:0007669"/>
    <property type="project" value="UniProtKB-UniRule"/>
</dbReference>
<dbReference type="UniPathway" id="UPA00379">
    <property type="reaction ID" value="UER00549"/>
</dbReference>
<dbReference type="InterPro" id="IPR008948">
    <property type="entry name" value="L-Aspartase-like"/>
</dbReference>
<evidence type="ECO:0000313" key="11">
    <source>
        <dbReference type="Proteomes" id="UP000242972"/>
    </source>
</evidence>
<comment type="PTM">
    <text evidence="6">Contains an active site 4-methylidene-imidazol-5-one (MIO), which is formed autocatalytically by cyclization and dehydration of residues Ala-Ser-Gly.</text>
</comment>
<accession>A0A2T2XAT5</accession>
<name>A0A2T2XAT5_9FIRM</name>
<dbReference type="Proteomes" id="UP000242972">
    <property type="component" value="Unassembled WGS sequence"/>
</dbReference>
<dbReference type="InterPro" id="IPR001106">
    <property type="entry name" value="Aromatic_Lyase"/>
</dbReference>
<keyword evidence="4 6" id="KW-0456">Lyase</keyword>
<dbReference type="InterPro" id="IPR024083">
    <property type="entry name" value="Fumarase/histidase_N"/>
</dbReference>
<evidence type="ECO:0000313" key="10">
    <source>
        <dbReference type="EMBL" id="PSR31621.1"/>
    </source>
</evidence>
<dbReference type="CDD" id="cd00332">
    <property type="entry name" value="PAL-HAL"/>
    <property type="match status" value="1"/>
</dbReference>
<dbReference type="HAMAP" id="MF_00229">
    <property type="entry name" value="His_ammonia_lyase"/>
    <property type="match status" value="1"/>
</dbReference>
<keyword evidence="3 6" id="KW-0369">Histidine metabolism</keyword>
<evidence type="ECO:0000256" key="2">
    <source>
        <dbReference type="ARBA" id="ARBA00012994"/>
    </source>
</evidence>
<comment type="subcellular location">
    <subcellularLocation>
        <location evidence="6 9">Cytoplasm</location>
    </subcellularLocation>
</comment>